<dbReference type="PANTHER" id="PTHR30544:SF5">
    <property type="entry name" value="RADICAL SAM CORE DOMAIN-CONTAINING PROTEIN"/>
    <property type="match status" value="1"/>
</dbReference>
<keyword evidence="6 13" id="KW-0808">Transferase</keyword>
<dbReference type="InterPro" id="IPR022881">
    <property type="entry name" value="rRNA_lsu_MeTfrase_Cfr"/>
</dbReference>
<keyword evidence="11 13" id="KW-1015">Disulfide bond</keyword>
<dbReference type="Pfam" id="PF04055">
    <property type="entry name" value="Radical_SAM"/>
    <property type="match status" value="1"/>
</dbReference>
<evidence type="ECO:0000256" key="6">
    <source>
        <dbReference type="ARBA" id="ARBA00022679"/>
    </source>
</evidence>
<evidence type="ECO:0000256" key="1">
    <source>
        <dbReference type="ARBA" id="ARBA00004496"/>
    </source>
</evidence>
<dbReference type="HAMAP" id="MF_01873">
    <property type="entry name" value="23SrRNA_methyltr_Cfr"/>
    <property type="match status" value="1"/>
</dbReference>
<dbReference type="Gene3D" id="1.10.150.530">
    <property type="match status" value="1"/>
</dbReference>
<feature type="binding site" evidence="13">
    <location>
        <begin position="210"/>
        <end position="212"/>
    </location>
    <ligand>
        <name>S-adenosyl-L-methionine</name>
        <dbReference type="ChEBI" id="CHEBI:59789"/>
    </ligand>
</feature>
<dbReference type="CDD" id="cd01335">
    <property type="entry name" value="Radical_SAM"/>
    <property type="match status" value="1"/>
</dbReference>
<comment type="similarity">
    <text evidence="13">Belongs to the radical SAM superfamily. RlmN family. Cfr subfamily.</text>
</comment>
<dbReference type="GO" id="GO:0030488">
    <property type="term" value="P:tRNA methylation"/>
    <property type="evidence" value="ECO:0007669"/>
    <property type="project" value="TreeGrafter"/>
</dbReference>
<dbReference type="InterPro" id="IPR005839">
    <property type="entry name" value="Methylthiotransferase"/>
</dbReference>
<name>A0A1H8V9U8_9BACL</name>
<dbReference type="PROSITE" id="PS51918">
    <property type="entry name" value="RADICAL_SAM"/>
    <property type="match status" value="1"/>
</dbReference>
<dbReference type="EMBL" id="CP076607">
    <property type="protein sequence ID" value="QWU13231.1"/>
    <property type="molecule type" value="Genomic_DNA"/>
</dbReference>
<comment type="subcellular location">
    <subcellularLocation>
        <location evidence="1 13">Cytoplasm</location>
    </subcellularLocation>
</comment>
<dbReference type="InterPro" id="IPR013785">
    <property type="entry name" value="Aldolase_TIM"/>
</dbReference>
<dbReference type="InterPro" id="IPR058240">
    <property type="entry name" value="rSAM_sf"/>
</dbReference>
<keyword evidence="10 13" id="KW-0411">Iron-sulfur</keyword>
<sequence>MKSTSKYEMIQHILTELKQPAYRFQQIADAIFKQRIGEYDRMTILPKGIRNELIKNLGEHVLNLTPVMQKTSRQVNKVLLSIEGGEHIEAVQLSYERGWKSYCISSQCGCGYGCRFCATGTIGLKRNLTADEITDQLLYFHLNGQALDSVSFMGMGEALANPNIFDTLMILTDPRTFSLGHRRITVSTIGILPGIDRLTKEFPQVNLTFSLHSPFDEQRSELMPINNRFPLNDVLNKLDQHIRDTGRKVYIAYILLRGENDSNEHAEAIAALLKHRGPWEHLYHVNLIPYNSTDVTPESFHQSDKDRVQKFVSILKSKGIKVTVRTQFGTDIDAACGQLYGHNKFIVSNEF</sequence>
<evidence type="ECO:0000256" key="2">
    <source>
        <dbReference type="ARBA" id="ARBA00022485"/>
    </source>
</evidence>
<dbReference type="SUPFAM" id="SSF102114">
    <property type="entry name" value="Radical SAM enzymes"/>
    <property type="match status" value="1"/>
</dbReference>
<comment type="cofactor">
    <cofactor evidence="13">
        <name>[4Fe-4S] cluster</name>
        <dbReference type="ChEBI" id="CHEBI:49883"/>
    </cofactor>
    <text evidence="13">Binds 1 [4Fe-4S] cluster. The cluster is coordinated with 3 cysteines and an exchangeable S-adenosyl-L-methionine.</text>
</comment>
<dbReference type="PIRSF" id="PIRSF006004">
    <property type="entry name" value="CHP00048"/>
    <property type="match status" value="1"/>
</dbReference>
<feature type="binding site" evidence="13">
    <location>
        <position position="187"/>
    </location>
    <ligand>
        <name>S-adenosyl-L-methionine</name>
        <dbReference type="ChEBI" id="CHEBI:59789"/>
    </ligand>
</feature>
<protein>
    <recommendedName>
        <fullName evidence="13">Ribosomal RNA large subunit methyltransferase Cfr</fullName>
        <ecNumber evidence="13">2.1.1.224</ecNumber>
    </recommendedName>
    <alternativeName>
        <fullName evidence="13">23S rRNA (adenine(2503)-C(8))-methyltransferase</fullName>
    </alternativeName>
    <alternativeName>
        <fullName evidence="13">23S rRNA m8A2503 methyltransferase</fullName>
    </alternativeName>
</protein>
<dbReference type="GO" id="GO:0016433">
    <property type="term" value="F:rRNA (adenine) methyltransferase activity"/>
    <property type="evidence" value="ECO:0007669"/>
    <property type="project" value="UniProtKB-UniRule"/>
</dbReference>
<evidence type="ECO:0000256" key="13">
    <source>
        <dbReference type="HAMAP-Rule" id="MF_01873"/>
    </source>
</evidence>
<dbReference type="RefSeq" id="WP_036588885.1">
    <property type="nucleotide sequence ID" value="NZ_CP076607.1"/>
</dbReference>
<gene>
    <name evidence="13" type="primary">cfr</name>
    <name evidence="15" type="ORF">KP014_14515</name>
    <name evidence="16" type="ORF">SAMN04487895_12234</name>
</gene>
<evidence type="ECO:0000256" key="8">
    <source>
        <dbReference type="ARBA" id="ARBA00022723"/>
    </source>
</evidence>
<dbReference type="AlphaFoldDB" id="A0A1H8V9U8"/>
<dbReference type="GO" id="GO:0046677">
    <property type="term" value="P:response to antibiotic"/>
    <property type="evidence" value="ECO:0007669"/>
    <property type="project" value="UniProtKB-KW"/>
</dbReference>
<evidence type="ECO:0000313" key="18">
    <source>
        <dbReference type="Proteomes" id="UP000683429"/>
    </source>
</evidence>
<keyword evidence="18" id="KW-1185">Reference proteome</keyword>
<evidence type="ECO:0000313" key="17">
    <source>
        <dbReference type="Proteomes" id="UP000198809"/>
    </source>
</evidence>
<feature type="binding site" evidence="13">
    <location>
        <position position="114"/>
    </location>
    <ligand>
        <name>[4Fe-4S] cluster</name>
        <dbReference type="ChEBI" id="CHEBI:49883"/>
        <note>4Fe-4S-S-AdoMet</note>
    </ligand>
</feature>
<feature type="active site" description="S-methylcysteine intermediate" evidence="13">
    <location>
        <position position="336"/>
    </location>
</feature>
<dbReference type="EMBL" id="FODH01000022">
    <property type="protein sequence ID" value="SEP12074.1"/>
    <property type="molecule type" value="Genomic_DNA"/>
</dbReference>
<dbReference type="SFLD" id="SFLDF00296">
    <property type="entry name" value="adenosine_C8_methyltransferase"/>
    <property type="match status" value="1"/>
</dbReference>
<dbReference type="STRING" id="1333845.SAMN04487895_12234"/>
<keyword evidence="12 13" id="KW-0046">Antibiotic resistance</keyword>
<evidence type="ECO:0000256" key="7">
    <source>
        <dbReference type="ARBA" id="ARBA00022691"/>
    </source>
</evidence>
<dbReference type="SFLD" id="SFLDG01061">
    <property type="entry name" value="methylthiotransferase"/>
    <property type="match status" value="1"/>
</dbReference>
<dbReference type="NCBIfam" id="NF000424">
    <property type="entry name" value="CfrAB"/>
    <property type="match status" value="1"/>
</dbReference>
<evidence type="ECO:0000256" key="10">
    <source>
        <dbReference type="ARBA" id="ARBA00023014"/>
    </source>
</evidence>
<comment type="catalytic activity">
    <reaction evidence="13">
        <text>adenosine(2503) in 23S rRNA + 2 reduced [2Fe-2S]-[ferredoxin] + 2 S-adenosyl-L-methionine = 8-methyladenosine(2503) in 23S rRNA + 5'-deoxyadenosine + L-methionine + 2 oxidized [2Fe-2S]-[ferredoxin] + S-adenosyl-L-homocysteine</text>
        <dbReference type="Rhea" id="RHEA:42632"/>
        <dbReference type="Rhea" id="RHEA-COMP:10000"/>
        <dbReference type="Rhea" id="RHEA-COMP:10001"/>
        <dbReference type="Rhea" id="RHEA-COMP:10152"/>
        <dbReference type="Rhea" id="RHEA-COMP:10153"/>
        <dbReference type="ChEBI" id="CHEBI:17319"/>
        <dbReference type="ChEBI" id="CHEBI:33737"/>
        <dbReference type="ChEBI" id="CHEBI:33738"/>
        <dbReference type="ChEBI" id="CHEBI:57844"/>
        <dbReference type="ChEBI" id="CHEBI:57856"/>
        <dbReference type="ChEBI" id="CHEBI:59789"/>
        <dbReference type="ChEBI" id="CHEBI:74411"/>
        <dbReference type="ChEBI" id="CHEBI:74543"/>
        <dbReference type="EC" id="2.1.1.224"/>
    </reaction>
</comment>
<dbReference type="OrthoDB" id="9793973at2"/>
<dbReference type="Proteomes" id="UP000198809">
    <property type="component" value="Unassembled WGS sequence"/>
</dbReference>
<keyword evidence="2 13" id="KW-0004">4Fe-4S</keyword>
<accession>A0A1H8V9U8</accession>
<dbReference type="InterPro" id="IPR040072">
    <property type="entry name" value="Methyltransferase_A"/>
</dbReference>
<feature type="binding site" evidence="13">
    <location>
        <begin position="156"/>
        <end position="157"/>
    </location>
    <ligand>
        <name>S-adenosyl-L-methionine</name>
        <dbReference type="ChEBI" id="CHEBI:59789"/>
    </ligand>
</feature>
<dbReference type="GO" id="GO:0005737">
    <property type="term" value="C:cytoplasm"/>
    <property type="evidence" value="ECO:0007669"/>
    <property type="project" value="UniProtKB-SubCell"/>
</dbReference>
<dbReference type="GO" id="GO:0019843">
    <property type="term" value="F:rRNA binding"/>
    <property type="evidence" value="ECO:0007669"/>
    <property type="project" value="UniProtKB-UniRule"/>
</dbReference>
<keyword evidence="9 13" id="KW-0408">Iron</keyword>
<evidence type="ECO:0000313" key="15">
    <source>
        <dbReference type="EMBL" id="QWU13231.1"/>
    </source>
</evidence>
<proteinExistence type="inferred from homology"/>
<comment type="miscellaneous">
    <text evidence="13">Reaction proceeds by a ping-pong mechanism involving intermediate methylation of a conserved cysteine residue.</text>
</comment>
<evidence type="ECO:0000256" key="3">
    <source>
        <dbReference type="ARBA" id="ARBA00022490"/>
    </source>
</evidence>
<dbReference type="EC" id="2.1.1.224" evidence="13"/>
<dbReference type="SFLD" id="SFLDS00029">
    <property type="entry name" value="Radical_SAM"/>
    <property type="match status" value="1"/>
</dbReference>
<dbReference type="SFLD" id="SFLDG01062">
    <property type="entry name" value="methyltransferase_(Class_A)"/>
    <property type="match status" value="1"/>
</dbReference>
<feature type="disulfide bond" description="(transient)" evidence="13">
    <location>
        <begin position="103"/>
        <end position="336"/>
    </location>
</feature>
<evidence type="ECO:0000256" key="9">
    <source>
        <dbReference type="ARBA" id="ARBA00023004"/>
    </source>
</evidence>
<dbReference type="InterPro" id="IPR007197">
    <property type="entry name" value="rSAM"/>
</dbReference>
<reference evidence="15 18" key="2">
    <citation type="submission" date="2021-06" db="EMBL/GenBank/DDBJ databases">
        <title>Whole genome sequence of Paenibacillus sophorae DSM23020 for comparative genomics.</title>
        <authorList>
            <person name="Kim M.-J."/>
            <person name="Lee G."/>
            <person name="Shin J.-H."/>
        </authorList>
    </citation>
    <scope>NUCLEOTIDE SEQUENCE [LARGE SCALE GENOMIC DNA]</scope>
    <source>
        <strain evidence="15 18">DSM 23020</strain>
    </source>
</reference>
<reference evidence="16 17" key="1">
    <citation type="submission" date="2016-10" db="EMBL/GenBank/DDBJ databases">
        <authorList>
            <person name="de Groot N.N."/>
        </authorList>
    </citation>
    <scope>NUCLEOTIDE SEQUENCE [LARGE SCALE GENOMIC DNA]</scope>
    <source>
        <strain evidence="16 17">CGMCC 1.10238</strain>
    </source>
</reference>
<dbReference type="InterPro" id="IPR004383">
    <property type="entry name" value="rRNA_lsu_MTrfase_RlmN/Cfr"/>
</dbReference>
<feature type="active site" description="Proton acceptor" evidence="13">
    <location>
        <position position="89"/>
    </location>
</feature>
<dbReference type="GO" id="GO:0051539">
    <property type="term" value="F:4 iron, 4 sulfur cluster binding"/>
    <property type="evidence" value="ECO:0007669"/>
    <property type="project" value="UniProtKB-UniRule"/>
</dbReference>
<dbReference type="PANTHER" id="PTHR30544">
    <property type="entry name" value="23S RRNA METHYLTRANSFERASE"/>
    <property type="match status" value="1"/>
</dbReference>
<dbReference type="GO" id="GO:0070475">
    <property type="term" value="P:rRNA base methylation"/>
    <property type="evidence" value="ECO:0007669"/>
    <property type="project" value="UniProtKB-UniRule"/>
</dbReference>
<feature type="binding site" evidence="13">
    <location>
        <position position="110"/>
    </location>
    <ligand>
        <name>[4Fe-4S] cluster</name>
        <dbReference type="ChEBI" id="CHEBI:49883"/>
        <note>4Fe-4S-S-AdoMet</note>
    </ligand>
</feature>
<evidence type="ECO:0000313" key="16">
    <source>
        <dbReference type="EMBL" id="SEP12074.1"/>
    </source>
</evidence>
<evidence type="ECO:0000259" key="14">
    <source>
        <dbReference type="PROSITE" id="PS51918"/>
    </source>
</evidence>
<dbReference type="NCBIfam" id="NF011024">
    <property type="entry name" value="PRK14453.1"/>
    <property type="match status" value="1"/>
</dbReference>
<evidence type="ECO:0000256" key="12">
    <source>
        <dbReference type="ARBA" id="ARBA00023251"/>
    </source>
</evidence>
<dbReference type="SFLD" id="SFLDF00275">
    <property type="entry name" value="adenosine_C2_methyltransferase"/>
    <property type="match status" value="1"/>
</dbReference>
<dbReference type="Gene3D" id="3.20.20.70">
    <property type="entry name" value="Aldolase class I"/>
    <property type="match status" value="1"/>
</dbReference>
<feature type="domain" description="Radical SAM core" evidence="14">
    <location>
        <begin position="96"/>
        <end position="331"/>
    </location>
</feature>
<evidence type="ECO:0000256" key="4">
    <source>
        <dbReference type="ARBA" id="ARBA00022552"/>
    </source>
</evidence>
<dbReference type="GO" id="GO:0046872">
    <property type="term" value="F:metal ion binding"/>
    <property type="evidence" value="ECO:0007669"/>
    <property type="project" value="UniProtKB-KW"/>
</dbReference>
<keyword evidence="7 13" id="KW-0949">S-adenosyl-L-methionine</keyword>
<dbReference type="Proteomes" id="UP000683429">
    <property type="component" value="Chromosome"/>
</dbReference>
<feature type="binding site" evidence="13">
    <location>
        <position position="291"/>
    </location>
    <ligand>
        <name>S-adenosyl-L-methionine</name>
        <dbReference type="ChEBI" id="CHEBI:59789"/>
    </ligand>
</feature>
<keyword evidence="8 13" id="KW-0479">Metal-binding</keyword>
<dbReference type="NCBIfam" id="TIGR04432">
    <property type="entry name" value="rSAM_Cfr"/>
    <property type="match status" value="1"/>
</dbReference>
<organism evidence="16 17">
    <name type="scientific">Paenibacillus sophorae</name>
    <dbReference type="NCBI Taxonomy" id="1333845"/>
    <lineage>
        <taxon>Bacteria</taxon>
        <taxon>Bacillati</taxon>
        <taxon>Bacillota</taxon>
        <taxon>Bacilli</taxon>
        <taxon>Bacillales</taxon>
        <taxon>Paenibacillaceae</taxon>
        <taxon>Paenibacillus</taxon>
    </lineage>
</organism>
<comment type="function">
    <text evidence="13">Specifically methylates position 8 of adenine 2503 in 23S rRNA. Confers resistance to some classes of antibiotics.</text>
</comment>
<evidence type="ECO:0000256" key="5">
    <source>
        <dbReference type="ARBA" id="ARBA00022603"/>
    </source>
</evidence>
<feature type="binding site" evidence="13">
    <location>
        <position position="117"/>
    </location>
    <ligand>
        <name>[4Fe-4S] cluster</name>
        <dbReference type="ChEBI" id="CHEBI:49883"/>
        <note>4Fe-4S-S-AdoMet</note>
    </ligand>
</feature>
<keyword evidence="5 13" id="KW-0489">Methyltransferase</keyword>
<evidence type="ECO:0000256" key="11">
    <source>
        <dbReference type="ARBA" id="ARBA00023157"/>
    </source>
</evidence>
<keyword evidence="4 13" id="KW-0698">rRNA processing</keyword>
<keyword evidence="3 13" id="KW-0963">Cytoplasm</keyword>